<comment type="caution">
    <text evidence="1">The sequence shown here is derived from an EMBL/GenBank/DDBJ whole genome shotgun (WGS) entry which is preliminary data.</text>
</comment>
<protein>
    <submittedName>
        <fullName evidence="1">Prolyl oligopeptidase family serine peptidase</fullName>
    </submittedName>
</protein>
<dbReference type="GO" id="GO:0016747">
    <property type="term" value="F:acyltransferase activity, transferring groups other than amino-acyl groups"/>
    <property type="evidence" value="ECO:0007669"/>
    <property type="project" value="TreeGrafter"/>
</dbReference>
<proteinExistence type="predicted"/>
<gene>
    <name evidence="1" type="ORF">GA842_03385</name>
</gene>
<dbReference type="PANTHER" id="PTHR48098:SF1">
    <property type="entry name" value="DIACYLGLYCEROL ACYLTRANSFERASE_MYCOLYLTRANSFERASE AG85A"/>
    <property type="match status" value="1"/>
</dbReference>
<dbReference type="Gene3D" id="3.40.50.1820">
    <property type="entry name" value="alpha/beta hydrolase"/>
    <property type="match status" value="1"/>
</dbReference>
<dbReference type="InterPro" id="IPR029058">
    <property type="entry name" value="AB_hydrolase_fold"/>
</dbReference>
<dbReference type="SUPFAM" id="SSF53474">
    <property type="entry name" value="alpha/beta-Hydrolases"/>
    <property type="match status" value="1"/>
</dbReference>
<dbReference type="InterPro" id="IPR000801">
    <property type="entry name" value="Esterase-like"/>
</dbReference>
<organism evidence="1 2">
    <name type="scientific">Pediococcus parvulus</name>
    <dbReference type="NCBI Taxonomy" id="54062"/>
    <lineage>
        <taxon>Bacteria</taxon>
        <taxon>Bacillati</taxon>
        <taxon>Bacillota</taxon>
        <taxon>Bacilli</taxon>
        <taxon>Lactobacillales</taxon>
        <taxon>Lactobacillaceae</taxon>
        <taxon>Pediococcus</taxon>
    </lineage>
</organism>
<accession>A0AAP5TDC3</accession>
<dbReference type="Proteomes" id="UP001275867">
    <property type="component" value="Unassembled WGS sequence"/>
</dbReference>
<reference evidence="1" key="1">
    <citation type="submission" date="2019-10" db="EMBL/GenBank/DDBJ databases">
        <title>Malate fermentation in French cider.</title>
        <authorList>
            <person name="Cousin F.J."/>
            <person name="Medina Fernandez S."/>
            <person name="Misery B."/>
            <person name="Laplace J.-M."/>
            <person name="Cretenet M."/>
        </authorList>
    </citation>
    <scope>NUCLEOTIDE SEQUENCE</scope>
    <source>
        <strain evidence="1">UCMA15901</strain>
    </source>
</reference>
<evidence type="ECO:0000313" key="2">
    <source>
        <dbReference type="Proteomes" id="UP001275867"/>
    </source>
</evidence>
<sequence>MGGIALSINKISYYSDTLKKITNVTIIIPETSNTVSDTFPVLWLLHGLGGDNSVWLRRTSIEEYADKYQIAVIMPDAQRSFYTDMSFGGDYWTYITQELYTKIYSTFPLSPLRENNFICGASMGGYGALKWALTYPEKFSAVAALSPVLDLRDFETRELLSKKEFAGIFHGKDLEKGPLVISWLIKQYNLTSSSKLSVLTASGTKDFLLNQNQAFSSIFQNKFKRNYTWMKTEGAHDWNLWRPQLKKVMEWLPVKETNVEN</sequence>
<dbReference type="PANTHER" id="PTHR48098">
    <property type="entry name" value="ENTEROCHELIN ESTERASE-RELATED"/>
    <property type="match status" value="1"/>
</dbReference>
<dbReference type="AlphaFoldDB" id="A0AAP5TDC3"/>
<dbReference type="EMBL" id="WERX01000008">
    <property type="protein sequence ID" value="MDV7693939.1"/>
    <property type="molecule type" value="Genomic_DNA"/>
</dbReference>
<name>A0AAP5TDC3_9LACO</name>
<dbReference type="InterPro" id="IPR050583">
    <property type="entry name" value="Mycobacterial_A85_antigen"/>
</dbReference>
<dbReference type="Pfam" id="PF00756">
    <property type="entry name" value="Esterase"/>
    <property type="match status" value="1"/>
</dbReference>
<evidence type="ECO:0000313" key="1">
    <source>
        <dbReference type="EMBL" id="MDV7693939.1"/>
    </source>
</evidence>